<dbReference type="EMBL" id="CABFJX010000046">
    <property type="protein sequence ID" value="VTT60712.1"/>
    <property type="molecule type" value="Genomic_DNA"/>
</dbReference>
<proteinExistence type="predicted"/>
<dbReference type="Proteomes" id="UP000760494">
    <property type="component" value="Unassembled WGS sequence"/>
</dbReference>
<comment type="caution">
    <text evidence="1">The sequence shown here is derived from an EMBL/GenBank/DDBJ whole genome shotgun (WGS) entry which is preliminary data.</text>
</comment>
<gene>
    <name evidence="1" type="ORF">C2S_4250</name>
</gene>
<dbReference type="AlphaFoldDB" id="A0A9Q9RGQ4"/>
<name>A0A9Q9RGQ4_FUSFU</name>
<evidence type="ECO:0008006" key="3">
    <source>
        <dbReference type="Google" id="ProtNLM"/>
    </source>
</evidence>
<evidence type="ECO:0000313" key="2">
    <source>
        <dbReference type="Proteomes" id="UP000760494"/>
    </source>
</evidence>
<sequence length="173" mass="19590">MFRNQQAFLGQLPSNMDYHALLHSQIYDYFLSSGMYSCGQALLNSDYNLRHQVMHAAAQRCTNEPRNATLSLLDSGFGSSYSSPYEEQCLTEPVDLSKAETEPALYQWFCTFWDALNSTQAHATSIPVQDSYLSYPPDLPQHLPESDSTINPDCLGLLSILLSHHLRKWRASH</sequence>
<protein>
    <recommendedName>
        <fullName evidence="3">LisH domain-containing protein</fullName>
    </recommendedName>
</protein>
<organism evidence="1 2">
    <name type="scientific">Fusarium fujikuroi</name>
    <name type="common">Bakanae and foot rot disease fungus</name>
    <name type="synonym">Gibberella fujikuroi</name>
    <dbReference type="NCBI Taxonomy" id="5127"/>
    <lineage>
        <taxon>Eukaryota</taxon>
        <taxon>Fungi</taxon>
        <taxon>Dikarya</taxon>
        <taxon>Ascomycota</taxon>
        <taxon>Pezizomycotina</taxon>
        <taxon>Sordariomycetes</taxon>
        <taxon>Hypocreomycetidae</taxon>
        <taxon>Hypocreales</taxon>
        <taxon>Nectriaceae</taxon>
        <taxon>Fusarium</taxon>
        <taxon>Fusarium fujikuroi species complex</taxon>
    </lineage>
</organism>
<reference evidence="1" key="1">
    <citation type="submission" date="2019-05" db="EMBL/GenBank/DDBJ databases">
        <authorList>
            <person name="Piombo E."/>
        </authorList>
    </citation>
    <scope>NUCLEOTIDE SEQUENCE</scope>
    <source>
        <strain evidence="1">C2S</strain>
    </source>
</reference>
<accession>A0A9Q9RGQ4</accession>
<evidence type="ECO:0000313" key="1">
    <source>
        <dbReference type="EMBL" id="VTT60712.1"/>
    </source>
</evidence>